<keyword evidence="2" id="KW-0677">Repeat</keyword>
<evidence type="ECO:0000259" key="5">
    <source>
        <dbReference type="SMART" id="SM00722"/>
    </source>
</evidence>
<protein>
    <submittedName>
        <fullName evidence="6">Nitrous oxide reductase family maturation protein NosD</fullName>
    </submittedName>
</protein>
<keyword evidence="7" id="KW-1185">Reference proteome</keyword>
<comment type="caution">
    <text evidence="6">The sequence shown here is derived from an EMBL/GenBank/DDBJ whole genome shotgun (WGS) entry which is preliminary data.</text>
</comment>
<evidence type="ECO:0000313" key="7">
    <source>
        <dbReference type="Proteomes" id="UP000444316"/>
    </source>
</evidence>
<evidence type="ECO:0000256" key="1">
    <source>
        <dbReference type="ARBA" id="ARBA00004906"/>
    </source>
</evidence>
<feature type="domain" description="Carbohydrate-binding/sugar hydrolysis" evidence="5">
    <location>
        <begin position="197"/>
        <end position="356"/>
    </location>
</feature>
<dbReference type="SUPFAM" id="SSF51126">
    <property type="entry name" value="Pectin lyase-like"/>
    <property type="match status" value="1"/>
</dbReference>
<evidence type="ECO:0000313" key="6">
    <source>
        <dbReference type="EMBL" id="MYN45394.1"/>
    </source>
</evidence>
<dbReference type="InterPro" id="IPR006626">
    <property type="entry name" value="PbH1"/>
</dbReference>
<dbReference type="Proteomes" id="UP000444316">
    <property type="component" value="Unassembled WGS sequence"/>
</dbReference>
<accession>A0A845HVE0</accession>
<dbReference type="InterPro" id="IPR051550">
    <property type="entry name" value="SCF-Subunits/Alg-Epimerases"/>
</dbReference>
<dbReference type="EMBL" id="WWCL01000002">
    <property type="protein sequence ID" value="MYN45394.1"/>
    <property type="molecule type" value="Genomic_DNA"/>
</dbReference>
<dbReference type="InterPro" id="IPR026464">
    <property type="entry name" value="NosD_copper_fam"/>
</dbReference>
<sequence>MLRCRLALALALACAQLLAASLAEAAVLPVRAGESIAAAIGRAHAGDTLRIEAGTYRENLLIEKPLTLQGVGHPVISGQGKGDTIRVHAADVNLKDLIIRDSGSDLTAQNAGIYVLPGSHRFQLADCTLVANLFGVWLERSDDARLLRNIVTGRRDLQSAQRGNGFQIYDTTGVQVIGNQISSTRDGIYVDVSRQALFRENRIHHVRYGTHYMNTNHSTWEDNEVYLSRAGLALMEVRNLVVRRNLAWGNTDHGIMLRTIQDSLIENNVVVGNDRGFFIYDAEYNIVRDNLVLNNRTGVHLSAGSSNNQIDGNDFIGNQEQVRFVAAKDVEWGRSKANYWSNYSGWDQDGDGKGDVPYEANDLVDRLNWQYPMLKLLAASPSLRTLRFVARQFPLLRAPSVIDRHPRMQPYNQNWKKWNEITPR</sequence>
<dbReference type="PANTHER" id="PTHR22990:SF15">
    <property type="entry name" value="F-BOX ONLY PROTEIN 10"/>
    <property type="match status" value="1"/>
</dbReference>
<feature type="signal peptide" evidence="4">
    <location>
        <begin position="1"/>
        <end position="25"/>
    </location>
</feature>
<dbReference type="SMART" id="SM00722">
    <property type="entry name" value="CASH"/>
    <property type="match status" value="2"/>
</dbReference>
<evidence type="ECO:0000256" key="4">
    <source>
        <dbReference type="SAM" id="SignalP"/>
    </source>
</evidence>
<dbReference type="InterPro" id="IPR007742">
    <property type="entry name" value="NosD_dom"/>
</dbReference>
<name>A0A845HVE0_9BURK</name>
<dbReference type="InterPro" id="IPR011050">
    <property type="entry name" value="Pectin_lyase_fold/virulence"/>
</dbReference>
<dbReference type="Gene3D" id="2.160.20.10">
    <property type="entry name" value="Single-stranded right-handed beta-helix, Pectin lyase-like"/>
    <property type="match status" value="1"/>
</dbReference>
<proteinExistence type="predicted"/>
<dbReference type="Pfam" id="PF05048">
    <property type="entry name" value="NosD"/>
    <property type="match status" value="1"/>
</dbReference>
<dbReference type="InterPro" id="IPR006633">
    <property type="entry name" value="Carb-bd_sugar_hydrolysis-dom"/>
</dbReference>
<feature type="domain" description="Carbohydrate-binding/sugar hydrolysis" evidence="5">
    <location>
        <begin position="51"/>
        <end position="191"/>
    </location>
</feature>
<organism evidence="6 7">
    <name type="scientific">Duganella fentianensis</name>
    <dbReference type="NCBI Taxonomy" id="2692177"/>
    <lineage>
        <taxon>Bacteria</taxon>
        <taxon>Pseudomonadati</taxon>
        <taxon>Pseudomonadota</taxon>
        <taxon>Betaproteobacteria</taxon>
        <taxon>Burkholderiales</taxon>
        <taxon>Oxalobacteraceae</taxon>
        <taxon>Telluria group</taxon>
        <taxon>Duganella</taxon>
    </lineage>
</organism>
<keyword evidence="4" id="KW-0732">Signal</keyword>
<dbReference type="InterPro" id="IPR012334">
    <property type="entry name" value="Pectin_lyas_fold"/>
</dbReference>
<keyword evidence="3" id="KW-0833">Ubl conjugation pathway</keyword>
<reference evidence="6" key="1">
    <citation type="submission" date="2019-12" db="EMBL/GenBank/DDBJ databases">
        <title>Novel species isolated from a subtropical stream in China.</title>
        <authorList>
            <person name="Lu H."/>
        </authorList>
    </citation>
    <scope>NUCLEOTIDE SEQUENCE [LARGE SCALE GENOMIC DNA]</scope>
    <source>
        <strain evidence="6">FT93W</strain>
    </source>
</reference>
<feature type="chain" id="PRO_5032716678" evidence="4">
    <location>
        <begin position="26"/>
        <end position="424"/>
    </location>
</feature>
<dbReference type="SMART" id="SM00710">
    <property type="entry name" value="PbH1"/>
    <property type="match status" value="9"/>
</dbReference>
<evidence type="ECO:0000256" key="3">
    <source>
        <dbReference type="ARBA" id="ARBA00022786"/>
    </source>
</evidence>
<dbReference type="NCBIfam" id="TIGR04247">
    <property type="entry name" value="NosD_copper_fam"/>
    <property type="match status" value="1"/>
</dbReference>
<evidence type="ECO:0000256" key="2">
    <source>
        <dbReference type="ARBA" id="ARBA00022737"/>
    </source>
</evidence>
<dbReference type="NCBIfam" id="TIGR03804">
    <property type="entry name" value="para_beta_helix"/>
    <property type="match status" value="2"/>
</dbReference>
<gene>
    <name evidence="6" type="primary">nosD</name>
    <name evidence="6" type="ORF">GTP23_10070</name>
</gene>
<dbReference type="PANTHER" id="PTHR22990">
    <property type="entry name" value="F-BOX ONLY PROTEIN"/>
    <property type="match status" value="1"/>
</dbReference>
<comment type="pathway">
    <text evidence="1">Protein modification; protein ubiquitination.</text>
</comment>
<dbReference type="AlphaFoldDB" id="A0A845HVE0"/>
<dbReference type="InterPro" id="IPR022441">
    <property type="entry name" value="Para_beta_helix_rpt-2"/>
</dbReference>